<dbReference type="PANTHER" id="PTHR30093">
    <property type="entry name" value="GENERAL SECRETION PATHWAY PROTEIN G"/>
    <property type="match status" value="1"/>
</dbReference>
<keyword evidence="2" id="KW-1133">Transmembrane helix</keyword>
<evidence type="ECO:0000256" key="1">
    <source>
        <dbReference type="ARBA" id="ARBA00022481"/>
    </source>
</evidence>
<dbReference type="InterPro" id="IPR000983">
    <property type="entry name" value="Bac_GSPG_pilin"/>
</dbReference>
<dbReference type="PRINTS" id="PR00813">
    <property type="entry name" value="BCTERIALGSPG"/>
</dbReference>
<protein>
    <recommendedName>
        <fullName evidence="3">DUF1559 domain-containing protein</fullName>
    </recommendedName>
</protein>
<accession>A0A518C0Y4</accession>
<evidence type="ECO:0000259" key="3">
    <source>
        <dbReference type="Pfam" id="PF07596"/>
    </source>
</evidence>
<keyword evidence="5" id="KW-1185">Reference proteome</keyword>
<reference evidence="4 5" key="1">
    <citation type="submission" date="2019-02" db="EMBL/GenBank/DDBJ databases">
        <title>Deep-cultivation of Planctomycetes and their phenomic and genomic characterization uncovers novel biology.</title>
        <authorList>
            <person name="Wiegand S."/>
            <person name="Jogler M."/>
            <person name="Boedeker C."/>
            <person name="Pinto D."/>
            <person name="Vollmers J."/>
            <person name="Rivas-Marin E."/>
            <person name="Kohn T."/>
            <person name="Peeters S.H."/>
            <person name="Heuer A."/>
            <person name="Rast P."/>
            <person name="Oberbeckmann S."/>
            <person name="Bunk B."/>
            <person name="Jeske O."/>
            <person name="Meyerdierks A."/>
            <person name="Storesund J.E."/>
            <person name="Kallscheuer N."/>
            <person name="Luecker S."/>
            <person name="Lage O.M."/>
            <person name="Pohl T."/>
            <person name="Merkel B.J."/>
            <person name="Hornburger P."/>
            <person name="Mueller R.-W."/>
            <person name="Bruemmer F."/>
            <person name="Labrenz M."/>
            <person name="Spormann A.M."/>
            <person name="Op den Camp H."/>
            <person name="Overmann J."/>
            <person name="Amann R."/>
            <person name="Jetten M.S.M."/>
            <person name="Mascher T."/>
            <person name="Medema M.H."/>
            <person name="Devos D.P."/>
            <person name="Kaster A.-K."/>
            <person name="Ovreas L."/>
            <person name="Rohde M."/>
            <person name="Galperin M.Y."/>
            <person name="Jogler C."/>
        </authorList>
    </citation>
    <scope>NUCLEOTIDE SEQUENCE [LARGE SCALE GENOMIC DNA]</scope>
    <source>
        <strain evidence="4 5">Pan265</strain>
    </source>
</reference>
<keyword evidence="1" id="KW-0488">Methylation</keyword>
<dbReference type="PANTHER" id="PTHR30093:SF2">
    <property type="entry name" value="TYPE II SECRETION SYSTEM PROTEIN H"/>
    <property type="match status" value="1"/>
</dbReference>
<dbReference type="NCBIfam" id="TIGR04294">
    <property type="entry name" value="pre_pil_HX9DG"/>
    <property type="match status" value="1"/>
</dbReference>
<dbReference type="InterPro" id="IPR027558">
    <property type="entry name" value="Pre_pil_HX9DG_C"/>
</dbReference>
<evidence type="ECO:0000313" key="5">
    <source>
        <dbReference type="Proteomes" id="UP000320386"/>
    </source>
</evidence>
<dbReference type="Pfam" id="PF07596">
    <property type="entry name" value="SBP_bac_10"/>
    <property type="match status" value="1"/>
</dbReference>
<keyword evidence="2" id="KW-0472">Membrane</keyword>
<evidence type="ECO:0000313" key="4">
    <source>
        <dbReference type="EMBL" id="QDU72886.1"/>
    </source>
</evidence>
<dbReference type="RefSeq" id="WP_236254468.1">
    <property type="nucleotide sequence ID" value="NZ_CP036280.1"/>
</dbReference>
<dbReference type="InterPro" id="IPR012902">
    <property type="entry name" value="N_methyl_site"/>
</dbReference>
<dbReference type="KEGG" id="mcad:Pan265_27620"/>
<name>A0A518C0Y4_9BACT</name>
<organism evidence="4 5">
    <name type="scientific">Mucisphaera calidilacus</name>
    <dbReference type="NCBI Taxonomy" id="2527982"/>
    <lineage>
        <taxon>Bacteria</taxon>
        <taxon>Pseudomonadati</taxon>
        <taxon>Planctomycetota</taxon>
        <taxon>Phycisphaerae</taxon>
        <taxon>Phycisphaerales</taxon>
        <taxon>Phycisphaeraceae</taxon>
        <taxon>Mucisphaera</taxon>
    </lineage>
</organism>
<feature type="transmembrane region" description="Helical" evidence="2">
    <location>
        <begin position="12"/>
        <end position="36"/>
    </location>
</feature>
<dbReference type="InterPro" id="IPR045584">
    <property type="entry name" value="Pilin-like"/>
</dbReference>
<sequence length="276" mass="31240">MQRIKGTYGFTLIELLVVISIIALLIGILLPALGAARNTARSMQCSSNIRQVGIALEIYANDNKERYPIAGGFIPWDKRDGIDTNTSGGSGMYAWMQQLSTYISDDEYWYAGCPSYPIEIDTTNSNGEDISGYHYFLSGNAAYIDKIKNRPAEFAQFRWEPTDRRRIHQTSAFVMGGDLNRRFDEVDADKDDYTQECLVWSNSPIVPDNIRNPGAFWKPHHQGSLNVLFADGHVAGFSSYDPRKLTFRYEEMGYWRDDANPDFDFPTFDQSDADSG</sequence>
<dbReference type="InterPro" id="IPR011453">
    <property type="entry name" value="DUF1559"/>
</dbReference>
<dbReference type="GO" id="GO:0015628">
    <property type="term" value="P:protein secretion by the type II secretion system"/>
    <property type="evidence" value="ECO:0007669"/>
    <property type="project" value="InterPro"/>
</dbReference>
<gene>
    <name evidence="4" type="ORF">Pan265_27620</name>
</gene>
<dbReference type="GO" id="GO:0015627">
    <property type="term" value="C:type II protein secretion system complex"/>
    <property type="evidence" value="ECO:0007669"/>
    <property type="project" value="InterPro"/>
</dbReference>
<dbReference type="AlphaFoldDB" id="A0A518C0Y4"/>
<dbReference type="NCBIfam" id="TIGR02532">
    <property type="entry name" value="IV_pilin_GFxxxE"/>
    <property type="match status" value="1"/>
</dbReference>
<feature type="domain" description="DUF1559" evidence="3">
    <location>
        <begin position="35"/>
        <end position="102"/>
    </location>
</feature>
<dbReference type="Gene3D" id="3.30.700.10">
    <property type="entry name" value="Glycoprotein, Type 4 Pilin"/>
    <property type="match status" value="1"/>
</dbReference>
<dbReference type="Pfam" id="PF07963">
    <property type="entry name" value="N_methyl"/>
    <property type="match status" value="1"/>
</dbReference>
<dbReference type="Proteomes" id="UP000320386">
    <property type="component" value="Chromosome"/>
</dbReference>
<evidence type="ECO:0000256" key="2">
    <source>
        <dbReference type="SAM" id="Phobius"/>
    </source>
</evidence>
<dbReference type="EMBL" id="CP036280">
    <property type="protein sequence ID" value="QDU72886.1"/>
    <property type="molecule type" value="Genomic_DNA"/>
</dbReference>
<dbReference type="SUPFAM" id="SSF54523">
    <property type="entry name" value="Pili subunits"/>
    <property type="match status" value="1"/>
</dbReference>
<proteinExistence type="predicted"/>
<keyword evidence="2" id="KW-0812">Transmembrane</keyword>